<dbReference type="InterPro" id="IPR002888">
    <property type="entry name" value="2Fe-2S-bd"/>
</dbReference>
<dbReference type="InterPro" id="IPR036856">
    <property type="entry name" value="Ald_Oxase/Xan_DH_a/b_sf"/>
</dbReference>
<dbReference type="OrthoDB" id="9775084at2"/>
<keyword evidence="3" id="KW-0560">Oxidoreductase</keyword>
<evidence type="ECO:0000259" key="5">
    <source>
        <dbReference type="PROSITE" id="PS51085"/>
    </source>
</evidence>
<evidence type="ECO:0000256" key="1">
    <source>
        <dbReference type="ARBA" id="ARBA00006849"/>
    </source>
</evidence>
<protein>
    <submittedName>
        <fullName evidence="6">Aerobic-type carbon monoxide dehydrogenase, large subunit CoxL/CutL-like protein</fullName>
    </submittedName>
</protein>
<accession>I2Q2K8</accession>
<evidence type="ECO:0000313" key="6">
    <source>
        <dbReference type="EMBL" id="EIG54014.1"/>
    </source>
</evidence>
<gene>
    <name evidence="6" type="ORF">DesU5LDRAFT_2349</name>
</gene>
<proteinExistence type="inferred from homology"/>
<evidence type="ECO:0000256" key="4">
    <source>
        <dbReference type="ARBA" id="ARBA00023004"/>
    </source>
</evidence>
<keyword evidence="2" id="KW-0479">Metal-binding</keyword>
<dbReference type="PROSITE" id="PS00197">
    <property type="entry name" value="2FE2S_FER_1"/>
    <property type="match status" value="1"/>
</dbReference>
<dbReference type="InterPro" id="IPR046867">
    <property type="entry name" value="AldOxase/xan_DH_MoCoBD2"/>
</dbReference>
<name>I2Q2K8_9BACT</name>
<dbReference type="HOGENOM" id="CLU_001681_2_3_7"/>
<dbReference type="Gene3D" id="3.10.20.30">
    <property type="match status" value="1"/>
</dbReference>
<evidence type="ECO:0000256" key="3">
    <source>
        <dbReference type="ARBA" id="ARBA00023002"/>
    </source>
</evidence>
<dbReference type="SUPFAM" id="SSF47741">
    <property type="entry name" value="CO dehydrogenase ISP C-domain like"/>
    <property type="match status" value="1"/>
</dbReference>
<dbReference type="SUPFAM" id="SSF54665">
    <property type="entry name" value="CO dehydrogenase molybdoprotein N-domain-like"/>
    <property type="match status" value="1"/>
</dbReference>
<dbReference type="InterPro" id="IPR036884">
    <property type="entry name" value="2Fe-2S-bd_dom_sf"/>
</dbReference>
<dbReference type="GO" id="GO:0005506">
    <property type="term" value="F:iron ion binding"/>
    <property type="evidence" value="ECO:0007669"/>
    <property type="project" value="InterPro"/>
</dbReference>
<dbReference type="SUPFAM" id="SSF56003">
    <property type="entry name" value="Molybdenum cofactor-binding domain"/>
    <property type="match status" value="1"/>
</dbReference>
<comment type="similarity">
    <text evidence="1">Belongs to the xanthine dehydrogenase family.</text>
</comment>
<dbReference type="InterPro" id="IPR054705">
    <property type="entry name" value="Mop"/>
</dbReference>
<feature type="domain" description="2Fe-2S ferredoxin-type" evidence="5">
    <location>
        <begin position="6"/>
        <end position="82"/>
    </location>
</feature>
<dbReference type="Pfam" id="PF00111">
    <property type="entry name" value="Fer2"/>
    <property type="match status" value="1"/>
</dbReference>
<dbReference type="Pfam" id="PF20256">
    <property type="entry name" value="MoCoBD_2"/>
    <property type="match status" value="1"/>
</dbReference>
<dbReference type="InterPro" id="IPR012675">
    <property type="entry name" value="Beta-grasp_dom_sf"/>
</dbReference>
<dbReference type="Pfam" id="PF01315">
    <property type="entry name" value="Ald_Xan_dh_C"/>
    <property type="match status" value="1"/>
</dbReference>
<dbReference type="NCBIfam" id="NF045668">
    <property type="entry name" value="pterin_aldehy"/>
    <property type="match status" value="1"/>
</dbReference>
<sequence>MKQIEQKILIVNGVEKNIIADQNAFLSDVLREQLHLTGTKVGCGQGQCGACSVIINGKVTRSCITKMSRIPEKALVTTIEGIGQPGDLHPLQRSWVKHGAAQCGFCTPGFIVSAKGLLDENPSPSREDARGWFQKHRNACRCTGYKPIVDAVMEAASVMRGEAPQTSLDFVMPADRRIWGSSYPRPTAEAKVTGTLDYGADLGVKMPDDTLHLALVQATVHHAMIRGVDTAEAEKMPGVYRVLTARDVKGKNRIFGLVNHPNHKGDGWERPILCDTKVFQFGDAVAIVCADTDEQARAAAAKVRLDLEELPAYLTLPEAMAPDAIEIHPGTPNVYFTQPLVKGEETAPLFARDDVAVVEGEYRTSRQPHMPIEPDVGFAYMGGDGLLHIHSKSIAVHLHAIMIAEGLGLTPDKIALASNPMGGTFGYKLSPTMEALLGVAVLATGRPAYLRYDYFQQMTYTGKRSPFHIKGRMAADKKTGRIVALEHDYCVDHGPYCEMGDVLTFRGIEFIGAGYDIPNIRGLGRTVATNHAWGAAFRGFGGPQAFFAGESLVDELAMKLGQDPLEFRLANCYRPGSTTPTGQAPDVYCLPEMFETLRPLYREARQRAQKESTPAVKKGVGIAVGVYGSGGDGVERAEVFVQYDPDDGVTVGASWEDHGQGADIGAVGTAHEALLPMGIAPEKLRFSWPDSAKQPPAGPAGASRSQVVVGGAIRVACEALLAAAKKADGTFMTHAEMTAAGKPTRFDGVYTIPGVPCDSQTGLGSPFLVYMYVIHMSEVSVETATGQVTVDRMRCMADIGKINNKLATDGQIYGCMELGVGLALSEDYEDVKKHSTMAGAGFPYIQSIPDDMEIVYFQDNPRQWGPFGAAGAGEGPMASPHVAIINAIRHACGARVTSLPARPEKVLAAMAAAQ</sequence>
<dbReference type="InterPro" id="IPR008274">
    <property type="entry name" value="AldOxase/xan_DH_MoCoBD1"/>
</dbReference>
<dbReference type="PANTHER" id="PTHR11908:SF157">
    <property type="entry name" value="XANTHINE DEHYDROGENASE SUBUNIT D-RELATED"/>
    <property type="match status" value="1"/>
</dbReference>
<dbReference type="eggNOG" id="COG2080">
    <property type="taxonomic scope" value="Bacteria"/>
</dbReference>
<dbReference type="InterPro" id="IPR016208">
    <property type="entry name" value="Ald_Oxase/xanthine_DH-like"/>
</dbReference>
<dbReference type="eggNOG" id="COG1529">
    <property type="taxonomic scope" value="Bacteria"/>
</dbReference>
<dbReference type="InterPro" id="IPR000674">
    <property type="entry name" value="Ald_Oxase/Xan_DH_a/b"/>
</dbReference>
<reference evidence="6" key="1">
    <citation type="submission" date="2011-11" db="EMBL/GenBank/DDBJ databases">
        <title>Improved High-Quality Draft sequence of Desulfovibrio sp. U5L.</title>
        <authorList>
            <consortium name="US DOE Joint Genome Institute"/>
            <person name="Lucas S."/>
            <person name="Han J."/>
            <person name="Lapidus A."/>
            <person name="Cheng J.-F."/>
            <person name="Goodwin L."/>
            <person name="Pitluck S."/>
            <person name="Peters L."/>
            <person name="Ovchinnikova G."/>
            <person name="Held B."/>
            <person name="Detter J.C."/>
            <person name="Han C."/>
            <person name="Tapia R."/>
            <person name="Land M."/>
            <person name="Hauser L."/>
            <person name="Kyrpides N."/>
            <person name="Ivanova N."/>
            <person name="Pagani I."/>
            <person name="Gabster J."/>
            <person name="Walker C."/>
            <person name="Stolyar S."/>
            <person name="Stahl D."/>
            <person name="Arkin A."/>
            <person name="Dehal P."/>
            <person name="Hazen T."/>
            <person name="Woyke T."/>
        </authorList>
    </citation>
    <scope>NUCLEOTIDE SEQUENCE [LARGE SCALE GENOMIC DNA]</scope>
    <source>
        <strain evidence="6">U5L</strain>
    </source>
</reference>
<dbReference type="SMART" id="SM01008">
    <property type="entry name" value="Ald_Xan_dh_C"/>
    <property type="match status" value="1"/>
</dbReference>
<keyword evidence="4" id="KW-0408">Iron</keyword>
<dbReference type="SUPFAM" id="SSF54292">
    <property type="entry name" value="2Fe-2S ferredoxin-like"/>
    <property type="match status" value="1"/>
</dbReference>
<dbReference type="AlphaFoldDB" id="I2Q2K8"/>
<dbReference type="Pfam" id="PF02738">
    <property type="entry name" value="MoCoBD_1"/>
    <property type="match status" value="1"/>
</dbReference>
<dbReference type="InterPro" id="IPR036010">
    <property type="entry name" value="2Fe-2S_ferredoxin-like_sf"/>
</dbReference>
<dbReference type="CDD" id="cd00207">
    <property type="entry name" value="fer2"/>
    <property type="match status" value="1"/>
</dbReference>
<dbReference type="InterPro" id="IPR001041">
    <property type="entry name" value="2Fe-2S_ferredoxin-type"/>
</dbReference>
<dbReference type="Gene3D" id="1.10.150.120">
    <property type="entry name" value="[2Fe-2S]-binding domain"/>
    <property type="match status" value="1"/>
</dbReference>
<dbReference type="EMBL" id="JH600068">
    <property type="protein sequence ID" value="EIG54014.1"/>
    <property type="molecule type" value="Genomic_DNA"/>
</dbReference>
<organism evidence="6">
    <name type="scientific">Desulfovibrio sp. U5L</name>
    <dbReference type="NCBI Taxonomy" id="596152"/>
    <lineage>
        <taxon>Bacteria</taxon>
        <taxon>Pseudomonadati</taxon>
        <taxon>Thermodesulfobacteriota</taxon>
        <taxon>Desulfovibrionia</taxon>
        <taxon>Desulfovibrionales</taxon>
        <taxon>Desulfovibrionaceae</taxon>
        <taxon>Desulfovibrio</taxon>
    </lineage>
</organism>
<dbReference type="PANTHER" id="PTHR11908">
    <property type="entry name" value="XANTHINE DEHYDROGENASE"/>
    <property type="match status" value="1"/>
</dbReference>
<dbReference type="GO" id="GO:0016491">
    <property type="term" value="F:oxidoreductase activity"/>
    <property type="evidence" value="ECO:0007669"/>
    <property type="project" value="UniProtKB-KW"/>
</dbReference>
<dbReference type="InterPro" id="IPR037165">
    <property type="entry name" value="AldOxase/xan_DH_Mopterin-bd_sf"/>
</dbReference>
<dbReference type="Pfam" id="PF01799">
    <property type="entry name" value="Fer2_2"/>
    <property type="match status" value="1"/>
</dbReference>
<dbReference type="STRING" id="596152.DesU5LDRAFT_2349"/>
<dbReference type="PROSITE" id="PS51085">
    <property type="entry name" value="2FE2S_FER_2"/>
    <property type="match status" value="1"/>
</dbReference>
<dbReference type="InterPro" id="IPR006058">
    <property type="entry name" value="2Fe2S_fd_BS"/>
</dbReference>
<dbReference type="GO" id="GO:0051537">
    <property type="term" value="F:2 iron, 2 sulfur cluster binding"/>
    <property type="evidence" value="ECO:0007669"/>
    <property type="project" value="InterPro"/>
</dbReference>
<dbReference type="Gene3D" id="3.90.1170.50">
    <property type="entry name" value="Aldehyde oxidase/xanthine dehydrogenase, a/b hammerhead"/>
    <property type="match status" value="1"/>
</dbReference>
<evidence type="ECO:0000256" key="2">
    <source>
        <dbReference type="ARBA" id="ARBA00022723"/>
    </source>
</evidence>
<dbReference type="Gene3D" id="3.30.365.10">
    <property type="entry name" value="Aldehyde oxidase/xanthine dehydrogenase, molybdopterin binding domain"/>
    <property type="match status" value="4"/>
</dbReference>